<feature type="region of interest" description="Disordered" evidence="3">
    <location>
        <begin position="593"/>
        <end position="613"/>
    </location>
</feature>
<feature type="compositionally biased region" description="Basic and acidic residues" evidence="3">
    <location>
        <begin position="206"/>
        <end position="225"/>
    </location>
</feature>
<dbReference type="PANTHER" id="PTHR13326:SF21">
    <property type="entry name" value="PSEUDOURIDYLATE SYNTHASE PUS7L"/>
    <property type="match status" value="1"/>
</dbReference>
<dbReference type="InterPro" id="IPR011760">
    <property type="entry name" value="PsdUridine_synth_TruD_insert"/>
</dbReference>
<dbReference type="CDD" id="cd02576">
    <property type="entry name" value="PseudoU_synth_ScPUS7"/>
    <property type="match status" value="1"/>
</dbReference>
<feature type="domain" description="TRUD" evidence="4">
    <location>
        <begin position="346"/>
        <end position="570"/>
    </location>
</feature>
<dbReference type="SUPFAM" id="SSF55120">
    <property type="entry name" value="Pseudouridine synthase"/>
    <property type="match status" value="1"/>
</dbReference>
<dbReference type="Pfam" id="PF23943">
    <property type="entry name" value="PUS7L_N"/>
    <property type="match status" value="1"/>
</dbReference>
<organism evidence="5 6">
    <name type="scientific">Blattamonas nauphoetae</name>
    <dbReference type="NCBI Taxonomy" id="2049346"/>
    <lineage>
        <taxon>Eukaryota</taxon>
        <taxon>Metamonada</taxon>
        <taxon>Preaxostyla</taxon>
        <taxon>Oxymonadida</taxon>
        <taxon>Blattamonas</taxon>
    </lineage>
</organism>
<evidence type="ECO:0000313" key="5">
    <source>
        <dbReference type="EMBL" id="KAK2962198.1"/>
    </source>
</evidence>
<gene>
    <name evidence="5" type="ORF">BLNAU_2858</name>
</gene>
<comment type="similarity">
    <text evidence="1">Belongs to the pseudouridine synthase TruD family.</text>
</comment>
<sequence length="666" mass="75095">MESSLDSLTYLNQNLEGFSGIIKLRCEDFLVHEIDKTGKILSLDSFELPLSSAERIAQQQKELAEKPFIVEESMTSFQQSCQLDKVSYDNLNEWVTSLFTNPGSETKSEITLEPIEDKTKRTSVHQAVRNFLPFFGTDSVQGGVIRVFLSGKGKHFISKQTKTEITPQKRTSPSRDEGSDEEPKPSETAASFSRRKRPRSSKLRKAWKENKMNDPNRDSYRDTRGIPREEGEYVHCVLYKQNMDTLSAVDMIRRVLRCNSKCFNFAGTKDRVACTSQKLCLSHLNRKQIMSINNISPFLKVGNFSYSKDLIKLGDLSGNHFTLVIRDIPLSATHIGTNLQLIQQNGFVNYFGSQRFGTGQIRTHEIGRMMLKKNFEGAVKLIMGFHQSDSPEIRAAKTAFIENGAIHPLKDVLSRNDRIGHAILNGLEAFGEKNYSNALSALPRNRRSLYMHAYQSYLFNIAVSFRLTINNTNVIVGDLVMPHSPIPAETRERHVGLHVVSEEDVNENRFSLNDVVIPIVGASSILPQNEVGEMLTKVMTEEGTLDALQGQGDKDALYNLDGDYRHIIHVPGNMTWEIVPYSSDEQVFTQTDLNKMDPSPTEEKNGAATQQSPPTKLACILNFSLKTSGYATMLLREAMRNELEQPTDKMEQSEESLNEDKSENES</sequence>
<dbReference type="Gene3D" id="3.30.2350.20">
    <property type="entry name" value="TruD, catalytic domain"/>
    <property type="match status" value="2"/>
</dbReference>
<reference evidence="5 6" key="1">
    <citation type="journal article" date="2022" name="bioRxiv">
        <title>Genomics of Preaxostyla Flagellates Illuminates Evolutionary Transitions and the Path Towards Mitochondrial Loss.</title>
        <authorList>
            <person name="Novak L.V.F."/>
            <person name="Treitli S.C."/>
            <person name="Pyrih J."/>
            <person name="Halakuc P."/>
            <person name="Pipaliya S.V."/>
            <person name="Vacek V."/>
            <person name="Brzon O."/>
            <person name="Soukal P."/>
            <person name="Eme L."/>
            <person name="Dacks J.B."/>
            <person name="Karnkowska A."/>
            <person name="Elias M."/>
            <person name="Hampl V."/>
        </authorList>
    </citation>
    <scope>NUCLEOTIDE SEQUENCE [LARGE SCALE GENOMIC DNA]</scope>
    <source>
        <strain evidence="5">NAU3</strain>
        <tissue evidence="5">Gut</tissue>
    </source>
</reference>
<dbReference type="PIRSF" id="PIRSF037016">
    <property type="entry name" value="Pseudouridin_synth_euk_prd"/>
    <property type="match status" value="1"/>
</dbReference>
<dbReference type="NCBIfam" id="TIGR00094">
    <property type="entry name" value="tRNA_TruD_broad"/>
    <property type="match status" value="1"/>
</dbReference>
<feature type="region of interest" description="Disordered" evidence="3">
    <location>
        <begin position="639"/>
        <end position="666"/>
    </location>
</feature>
<evidence type="ECO:0000313" key="6">
    <source>
        <dbReference type="Proteomes" id="UP001281761"/>
    </source>
</evidence>
<dbReference type="PROSITE" id="PS50984">
    <property type="entry name" value="TRUD"/>
    <property type="match status" value="1"/>
</dbReference>
<accession>A0ABQ9YEU0</accession>
<protein>
    <submittedName>
        <fullName evidence="5">Pseudouridylate synthase 7 like protein</fullName>
        <ecNumber evidence="5">5.4.99.-</ecNumber>
    </submittedName>
</protein>
<feature type="region of interest" description="Disordered" evidence="3">
    <location>
        <begin position="159"/>
        <end position="225"/>
    </location>
</feature>
<feature type="compositionally biased region" description="Basic and acidic residues" evidence="3">
    <location>
        <begin position="173"/>
        <end position="185"/>
    </location>
</feature>
<evidence type="ECO:0000256" key="3">
    <source>
        <dbReference type="SAM" id="MobiDB-lite"/>
    </source>
</evidence>
<dbReference type="EMBL" id="JARBJD010000012">
    <property type="protein sequence ID" value="KAK2962198.1"/>
    <property type="molecule type" value="Genomic_DNA"/>
</dbReference>
<dbReference type="GO" id="GO:0016853">
    <property type="term" value="F:isomerase activity"/>
    <property type="evidence" value="ECO:0007669"/>
    <property type="project" value="UniProtKB-KW"/>
</dbReference>
<dbReference type="Proteomes" id="UP001281761">
    <property type="component" value="Unassembled WGS sequence"/>
</dbReference>
<comment type="caution">
    <text evidence="5">The sequence shown here is derived from an EMBL/GenBank/DDBJ whole genome shotgun (WGS) entry which is preliminary data.</text>
</comment>
<keyword evidence="6" id="KW-1185">Reference proteome</keyword>
<evidence type="ECO:0000256" key="2">
    <source>
        <dbReference type="ARBA" id="ARBA00023235"/>
    </source>
</evidence>
<evidence type="ECO:0000256" key="1">
    <source>
        <dbReference type="ARBA" id="ARBA00007953"/>
    </source>
</evidence>
<feature type="compositionally biased region" description="Polar residues" evidence="3">
    <location>
        <begin position="159"/>
        <end position="171"/>
    </location>
</feature>
<proteinExistence type="inferred from homology"/>
<dbReference type="InterPro" id="IPR042214">
    <property type="entry name" value="TruD_catalytic"/>
</dbReference>
<name>A0ABQ9YEU0_9EUKA</name>
<dbReference type="EC" id="5.4.99.-" evidence="5"/>
<dbReference type="Pfam" id="PF01142">
    <property type="entry name" value="TruD"/>
    <property type="match status" value="1"/>
</dbReference>
<evidence type="ECO:0000259" key="4">
    <source>
        <dbReference type="PROSITE" id="PS50984"/>
    </source>
</evidence>
<dbReference type="PANTHER" id="PTHR13326">
    <property type="entry name" value="TRNA PSEUDOURIDINE SYNTHASE D"/>
    <property type="match status" value="1"/>
</dbReference>
<dbReference type="InterPro" id="IPR020103">
    <property type="entry name" value="PsdUridine_synth_cat_dom_sf"/>
</dbReference>
<keyword evidence="2 5" id="KW-0413">Isomerase</keyword>
<feature type="compositionally biased region" description="Basic residues" evidence="3">
    <location>
        <begin position="193"/>
        <end position="205"/>
    </location>
</feature>
<dbReference type="InterPro" id="IPR001656">
    <property type="entry name" value="PsdUridine_synth_TruD"/>
</dbReference>
<dbReference type="InterPro" id="IPR056963">
    <property type="entry name" value="PUS7L_N"/>
</dbReference>